<dbReference type="SUPFAM" id="SSF53756">
    <property type="entry name" value="UDP-Glycosyltransferase/glycogen phosphorylase"/>
    <property type="match status" value="1"/>
</dbReference>
<organism evidence="5 6">
    <name type="scientific">Digitaria exilis</name>
    <dbReference type="NCBI Taxonomy" id="1010633"/>
    <lineage>
        <taxon>Eukaryota</taxon>
        <taxon>Viridiplantae</taxon>
        <taxon>Streptophyta</taxon>
        <taxon>Embryophyta</taxon>
        <taxon>Tracheophyta</taxon>
        <taxon>Spermatophyta</taxon>
        <taxon>Magnoliopsida</taxon>
        <taxon>Liliopsida</taxon>
        <taxon>Poales</taxon>
        <taxon>Poaceae</taxon>
        <taxon>PACMAD clade</taxon>
        <taxon>Panicoideae</taxon>
        <taxon>Panicodae</taxon>
        <taxon>Paniceae</taxon>
        <taxon>Anthephorinae</taxon>
        <taxon>Digitaria</taxon>
    </lineage>
</organism>
<dbReference type="GO" id="GO:0080043">
    <property type="term" value="F:quercetin 3-O-glucosyltransferase activity"/>
    <property type="evidence" value="ECO:0007669"/>
    <property type="project" value="TreeGrafter"/>
</dbReference>
<dbReference type="Proteomes" id="UP000636709">
    <property type="component" value="Unassembled WGS sequence"/>
</dbReference>
<dbReference type="OrthoDB" id="5835829at2759"/>
<keyword evidence="6" id="KW-1185">Reference proteome</keyword>
<reference evidence="5" key="1">
    <citation type="submission" date="2020-07" db="EMBL/GenBank/DDBJ databases">
        <title>Genome sequence and genetic diversity analysis of an under-domesticated orphan crop, white fonio (Digitaria exilis).</title>
        <authorList>
            <person name="Bennetzen J.L."/>
            <person name="Chen S."/>
            <person name="Ma X."/>
            <person name="Wang X."/>
            <person name="Yssel A.E.J."/>
            <person name="Chaluvadi S.R."/>
            <person name="Johnson M."/>
            <person name="Gangashetty P."/>
            <person name="Hamidou F."/>
            <person name="Sanogo M.D."/>
            <person name="Zwaenepoel A."/>
            <person name="Wallace J."/>
            <person name="Van De Peer Y."/>
            <person name="Van Deynze A."/>
        </authorList>
    </citation>
    <scope>NUCLEOTIDE SEQUENCE</scope>
    <source>
        <tissue evidence="5">Leaves</tissue>
    </source>
</reference>
<evidence type="ECO:0000259" key="4">
    <source>
        <dbReference type="Pfam" id="PF26168"/>
    </source>
</evidence>
<dbReference type="GO" id="GO:0080044">
    <property type="term" value="F:quercetin 7-O-glucosyltransferase activity"/>
    <property type="evidence" value="ECO:0007669"/>
    <property type="project" value="TreeGrafter"/>
</dbReference>
<protein>
    <recommendedName>
        <fullName evidence="4">Glycosyltransferase N-terminal domain-containing protein</fullName>
    </recommendedName>
</protein>
<accession>A0A835FYX1</accession>
<evidence type="ECO:0000256" key="1">
    <source>
        <dbReference type="ARBA" id="ARBA00009995"/>
    </source>
</evidence>
<dbReference type="EMBL" id="JACEFO010000121">
    <property type="protein sequence ID" value="KAF8780667.1"/>
    <property type="molecule type" value="Genomic_DNA"/>
</dbReference>
<proteinExistence type="inferred from homology"/>
<dbReference type="PANTHER" id="PTHR11926:SF1469">
    <property type="entry name" value="GLYCOSYLTRANSFERASE"/>
    <property type="match status" value="1"/>
</dbReference>
<dbReference type="Pfam" id="PF00201">
    <property type="entry name" value="UDPGT"/>
    <property type="match status" value="1"/>
</dbReference>
<evidence type="ECO:0000313" key="6">
    <source>
        <dbReference type="Proteomes" id="UP000636709"/>
    </source>
</evidence>
<evidence type="ECO:0000256" key="3">
    <source>
        <dbReference type="SAM" id="MobiDB-lite"/>
    </source>
</evidence>
<gene>
    <name evidence="5" type="ORF">HU200_001270</name>
</gene>
<dbReference type="Gene3D" id="3.40.50.2000">
    <property type="entry name" value="Glycogen Phosphorylase B"/>
    <property type="match status" value="2"/>
</dbReference>
<feature type="compositionally biased region" description="Low complexity" evidence="3">
    <location>
        <begin position="133"/>
        <end position="144"/>
    </location>
</feature>
<keyword evidence="2" id="KW-0808">Transferase</keyword>
<dbReference type="PROSITE" id="PS00375">
    <property type="entry name" value="UDPGT"/>
    <property type="match status" value="1"/>
</dbReference>
<comment type="caution">
    <text evidence="5">The sequence shown here is derived from an EMBL/GenBank/DDBJ whole genome shotgun (WGS) entry which is preliminary data.</text>
</comment>
<dbReference type="AlphaFoldDB" id="A0A835FYX1"/>
<sequence>MARRAEPEPDMLLEKEEQEARTAAWHAVRPTPLNPSIAETVHDDDHTHRPVQCSDVIPTKRYAVRQQNRHSAVHDSPKTDDRAIYKPTIIHDRCDLSEHELALDRHHPISGEHAATRGRQRSHIYQSRELEELGSSSSEVSGQSHPASQQTKASAIMGSLPPAEGEAAPPPHAVMIPYPAQGHVTPMLQLAKLLHSRGFHVTFVNNEFNHRRHLRARGPHALDGAPGFRFVSIDDGLPRSDADVTQDIPALCHSTTTTCLPRFKELLAALDADTPRVTCVVADSTMTFALRAARELGLRCATLWTASACGFVTYYHYRHLVDRGLVPLRDASQLSNGYLDDTVVDWVPGAPRDLRLRDFPSFVRTTDPDDVMLNFFIHETAGMSQASAVVINTFDELDAPLLDVMAKLLPPIYTVGPLPLTVRNNVPVDSPVAAIGSNLWKEQDAPLRWLDGRPPRSVVYVNFGSITVMSAEQLAEFAWGLANTGYAFLWNVRPDLVKGDGGDSPGLPPEFLSYVEGRSMLSTWCPQAAVLEHEAVGVFLTHSGWNSTLESICGGVPMVCWPFFAEQQTNCRYKCTEWGIGMEIGDDVRRVEVEALIREAMEGDKGREMRRRVAELRDSAVAAARTGGRSMRNVEGLINEVLLA</sequence>
<dbReference type="Pfam" id="PF26168">
    <property type="entry name" value="Glyco_transf_N"/>
    <property type="match status" value="1"/>
</dbReference>
<dbReference type="InterPro" id="IPR058980">
    <property type="entry name" value="Glyco_transf_N"/>
</dbReference>
<evidence type="ECO:0000256" key="2">
    <source>
        <dbReference type="ARBA" id="ARBA00022679"/>
    </source>
</evidence>
<dbReference type="InterPro" id="IPR002213">
    <property type="entry name" value="UDP_glucos_trans"/>
</dbReference>
<dbReference type="CDD" id="cd03784">
    <property type="entry name" value="GT1_Gtf-like"/>
    <property type="match status" value="1"/>
</dbReference>
<name>A0A835FYX1_9POAL</name>
<dbReference type="FunFam" id="3.40.50.2000:FF:000055">
    <property type="entry name" value="Glycosyltransferase"/>
    <property type="match status" value="1"/>
</dbReference>
<evidence type="ECO:0000313" key="5">
    <source>
        <dbReference type="EMBL" id="KAF8780667.1"/>
    </source>
</evidence>
<feature type="domain" description="Glycosyltransferase N-terminal" evidence="4">
    <location>
        <begin position="174"/>
        <end position="296"/>
    </location>
</feature>
<dbReference type="InterPro" id="IPR035595">
    <property type="entry name" value="UDP_glycos_trans_CS"/>
</dbReference>
<dbReference type="FunFam" id="3.40.50.2000:FF:000027">
    <property type="entry name" value="Glycosyltransferase"/>
    <property type="match status" value="1"/>
</dbReference>
<dbReference type="PANTHER" id="PTHR11926">
    <property type="entry name" value="GLUCOSYL/GLUCURONOSYL TRANSFERASES"/>
    <property type="match status" value="1"/>
</dbReference>
<feature type="region of interest" description="Disordered" evidence="3">
    <location>
        <begin position="129"/>
        <end position="174"/>
    </location>
</feature>
<comment type="similarity">
    <text evidence="1">Belongs to the UDP-glycosyltransferase family.</text>
</comment>